<dbReference type="RefSeq" id="XP_062681730.1">
    <property type="nucleotide sequence ID" value="XM_062824633.1"/>
</dbReference>
<dbReference type="Proteomes" id="UP001278500">
    <property type="component" value="Unassembled WGS sequence"/>
</dbReference>
<keyword evidence="1" id="KW-0812">Transmembrane</keyword>
<dbReference type="GeneID" id="87861787"/>
<reference evidence="2" key="1">
    <citation type="journal article" date="2023" name="Mol. Phylogenet. Evol.">
        <title>Genome-scale phylogeny and comparative genomics of the fungal order Sordariales.</title>
        <authorList>
            <person name="Hensen N."/>
            <person name="Bonometti L."/>
            <person name="Westerberg I."/>
            <person name="Brannstrom I.O."/>
            <person name="Guillou S."/>
            <person name="Cros-Aarteil S."/>
            <person name="Calhoun S."/>
            <person name="Haridas S."/>
            <person name="Kuo A."/>
            <person name="Mondo S."/>
            <person name="Pangilinan J."/>
            <person name="Riley R."/>
            <person name="LaButti K."/>
            <person name="Andreopoulos B."/>
            <person name="Lipzen A."/>
            <person name="Chen C."/>
            <person name="Yan M."/>
            <person name="Daum C."/>
            <person name="Ng V."/>
            <person name="Clum A."/>
            <person name="Steindorff A."/>
            <person name="Ohm R.A."/>
            <person name="Martin F."/>
            <person name="Silar P."/>
            <person name="Natvig D.O."/>
            <person name="Lalanne C."/>
            <person name="Gautier V."/>
            <person name="Ament-Velasquez S.L."/>
            <person name="Kruys A."/>
            <person name="Hutchinson M.I."/>
            <person name="Powell A.J."/>
            <person name="Barry K."/>
            <person name="Miller A.N."/>
            <person name="Grigoriev I.V."/>
            <person name="Debuchy R."/>
            <person name="Gladieux P."/>
            <person name="Hiltunen Thoren M."/>
            <person name="Johannesson H."/>
        </authorList>
    </citation>
    <scope>NUCLEOTIDE SEQUENCE</scope>
    <source>
        <strain evidence="2">CBS 560.94</strain>
    </source>
</reference>
<evidence type="ECO:0000313" key="3">
    <source>
        <dbReference type="Proteomes" id="UP001278500"/>
    </source>
</evidence>
<name>A0AAE0JF14_9PEZI</name>
<dbReference type="AlphaFoldDB" id="A0AAE0JF14"/>
<comment type="caution">
    <text evidence="2">The sequence shown here is derived from an EMBL/GenBank/DDBJ whole genome shotgun (WGS) entry which is preliminary data.</text>
</comment>
<feature type="transmembrane region" description="Helical" evidence="1">
    <location>
        <begin position="136"/>
        <end position="160"/>
    </location>
</feature>
<proteinExistence type="predicted"/>
<reference evidence="2" key="2">
    <citation type="submission" date="2023-06" db="EMBL/GenBank/DDBJ databases">
        <authorList>
            <consortium name="Lawrence Berkeley National Laboratory"/>
            <person name="Haridas S."/>
            <person name="Hensen N."/>
            <person name="Bonometti L."/>
            <person name="Westerberg I."/>
            <person name="Brannstrom I.O."/>
            <person name="Guillou S."/>
            <person name="Cros-Aarteil S."/>
            <person name="Calhoun S."/>
            <person name="Kuo A."/>
            <person name="Mondo S."/>
            <person name="Pangilinan J."/>
            <person name="Riley R."/>
            <person name="Labutti K."/>
            <person name="Andreopoulos B."/>
            <person name="Lipzen A."/>
            <person name="Chen C."/>
            <person name="Yanf M."/>
            <person name="Daum C."/>
            <person name="Ng V."/>
            <person name="Clum A."/>
            <person name="Steindorff A."/>
            <person name="Ohm R."/>
            <person name="Martin F."/>
            <person name="Silar P."/>
            <person name="Natvig D."/>
            <person name="Lalanne C."/>
            <person name="Gautier V."/>
            <person name="Ament-Velasquez S.L."/>
            <person name="Kruys A."/>
            <person name="Hutchinson M.I."/>
            <person name="Powell A.J."/>
            <person name="Barry K."/>
            <person name="Miller A.N."/>
            <person name="Grigoriev I.V."/>
            <person name="Debuchy R."/>
            <person name="Gladieux P."/>
            <person name="Thoren M.H."/>
            <person name="Johannesson H."/>
        </authorList>
    </citation>
    <scope>NUCLEOTIDE SEQUENCE</scope>
    <source>
        <strain evidence="2">CBS 560.94</strain>
    </source>
</reference>
<organism evidence="2 3">
    <name type="scientific">Neurospora tetraspora</name>
    <dbReference type="NCBI Taxonomy" id="94610"/>
    <lineage>
        <taxon>Eukaryota</taxon>
        <taxon>Fungi</taxon>
        <taxon>Dikarya</taxon>
        <taxon>Ascomycota</taxon>
        <taxon>Pezizomycotina</taxon>
        <taxon>Sordariomycetes</taxon>
        <taxon>Sordariomycetidae</taxon>
        <taxon>Sordariales</taxon>
        <taxon>Sordariaceae</taxon>
        <taxon>Neurospora</taxon>
    </lineage>
</organism>
<gene>
    <name evidence="2" type="ORF">B0H65DRAFT_426452</name>
</gene>
<evidence type="ECO:0000256" key="1">
    <source>
        <dbReference type="SAM" id="Phobius"/>
    </source>
</evidence>
<dbReference type="EMBL" id="JAUEPP010000004">
    <property type="protein sequence ID" value="KAK3345117.1"/>
    <property type="molecule type" value="Genomic_DNA"/>
</dbReference>
<accession>A0AAE0JF14</accession>
<feature type="transmembrane region" description="Helical" evidence="1">
    <location>
        <begin position="103"/>
        <end position="124"/>
    </location>
</feature>
<protein>
    <submittedName>
        <fullName evidence="2">Uncharacterized protein</fullName>
    </submittedName>
</protein>
<feature type="transmembrane region" description="Helical" evidence="1">
    <location>
        <begin position="68"/>
        <end position="91"/>
    </location>
</feature>
<keyword evidence="1" id="KW-1133">Transmembrane helix</keyword>
<keyword evidence="1" id="KW-0472">Membrane</keyword>
<sequence length="165" mass="18852">MKYTYTSYNLMVIESNNIPMQWNIMAAISTWLFLAGFIFLPGTFTSLQSIQSQTRTGNIVKSFTASNIVLLVFSIIFCVIAASIIGALWLRYHYNYIWLLHRLLYPLVLNSLSGLATILIGVYISHNGHWSKTAIYTISLVSSTLVSTILISIIYEFWFLRRISH</sequence>
<evidence type="ECO:0000313" key="2">
    <source>
        <dbReference type="EMBL" id="KAK3345117.1"/>
    </source>
</evidence>
<keyword evidence="3" id="KW-1185">Reference proteome</keyword>
<feature type="transmembrane region" description="Helical" evidence="1">
    <location>
        <begin position="20"/>
        <end position="47"/>
    </location>
</feature>